<evidence type="ECO:0000313" key="1">
    <source>
        <dbReference type="EMBL" id="KAL2053547.1"/>
    </source>
</evidence>
<protein>
    <recommendedName>
        <fullName evidence="3">Antifreeze protein</fullName>
    </recommendedName>
</protein>
<proteinExistence type="predicted"/>
<evidence type="ECO:0008006" key="3">
    <source>
        <dbReference type="Google" id="ProtNLM"/>
    </source>
</evidence>
<keyword evidence="2" id="KW-1185">Reference proteome</keyword>
<name>A0ABR4B6Q4_9LECA</name>
<comment type="caution">
    <text evidence="1">The sequence shown here is derived from an EMBL/GenBank/DDBJ whole genome shotgun (WGS) entry which is preliminary data.</text>
</comment>
<organism evidence="1 2">
    <name type="scientific">Lepraria finkii</name>
    <dbReference type="NCBI Taxonomy" id="1340010"/>
    <lineage>
        <taxon>Eukaryota</taxon>
        <taxon>Fungi</taxon>
        <taxon>Dikarya</taxon>
        <taxon>Ascomycota</taxon>
        <taxon>Pezizomycotina</taxon>
        <taxon>Lecanoromycetes</taxon>
        <taxon>OSLEUM clade</taxon>
        <taxon>Lecanoromycetidae</taxon>
        <taxon>Lecanorales</taxon>
        <taxon>Lecanorineae</taxon>
        <taxon>Stereocaulaceae</taxon>
        <taxon>Lepraria</taxon>
    </lineage>
</organism>
<dbReference type="Proteomes" id="UP001590951">
    <property type="component" value="Unassembled WGS sequence"/>
</dbReference>
<evidence type="ECO:0000313" key="2">
    <source>
        <dbReference type="Proteomes" id="UP001590951"/>
    </source>
</evidence>
<reference evidence="1 2" key="1">
    <citation type="submission" date="2024-09" db="EMBL/GenBank/DDBJ databases">
        <title>Rethinking Asexuality: The Enigmatic Case of Functional Sexual Genes in Lepraria (Stereocaulaceae).</title>
        <authorList>
            <person name="Doellman M."/>
            <person name="Sun Y."/>
            <person name="Barcenas-Pena A."/>
            <person name="Lumbsch H.T."/>
            <person name="Grewe F."/>
        </authorList>
    </citation>
    <scope>NUCLEOTIDE SEQUENCE [LARGE SCALE GENOMIC DNA]</scope>
    <source>
        <strain evidence="1 2">Grewe 0041</strain>
    </source>
</reference>
<accession>A0ABR4B6Q4</accession>
<dbReference type="EMBL" id="JBHFEH010000020">
    <property type="protein sequence ID" value="KAL2053547.1"/>
    <property type="molecule type" value="Genomic_DNA"/>
</dbReference>
<gene>
    <name evidence="1" type="ORF">ABVK25_006199</name>
</gene>
<sequence length="198" mass="19628">MFTEEHIKNKAMYQLSLPAESVFTSQALTLTKPKDTKAVAFKPVSKGVHKMQYTSVIVLGFLNAFALAVPINQVRAPTPPDASAAVAAGIADGEAGLKSGLAAASAAIAEYGRHRRSAMPVPPEAAAAVAKAKKTASEAIANGKKSVTAGIKSGKAAAATAVKSGEAAAAKGEASGEAAAAAGVKSGGGGCGRGNCYC</sequence>